<dbReference type="InterPro" id="IPR051788">
    <property type="entry name" value="MFS_Transporter"/>
</dbReference>
<dbReference type="Proteomes" id="UP000183299">
    <property type="component" value="Unassembled WGS sequence"/>
</dbReference>
<dbReference type="Pfam" id="PF07690">
    <property type="entry name" value="MFS_1"/>
    <property type="match status" value="1"/>
</dbReference>
<evidence type="ECO:0000256" key="5">
    <source>
        <dbReference type="SAM" id="Phobius"/>
    </source>
</evidence>
<evidence type="ECO:0000313" key="7">
    <source>
        <dbReference type="EMBL" id="SFJ55602.1"/>
    </source>
</evidence>
<feature type="transmembrane region" description="Helical" evidence="5">
    <location>
        <begin position="251"/>
        <end position="268"/>
    </location>
</feature>
<keyword evidence="4 5" id="KW-0472">Membrane</keyword>
<evidence type="ECO:0000259" key="6">
    <source>
        <dbReference type="PROSITE" id="PS50850"/>
    </source>
</evidence>
<dbReference type="GO" id="GO:0022857">
    <property type="term" value="F:transmembrane transporter activity"/>
    <property type="evidence" value="ECO:0007669"/>
    <property type="project" value="InterPro"/>
</dbReference>
<dbReference type="RefSeq" id="WP_066607018.1">
    <property type="nucleotide sequence ID" value="NZ_FORY01000006.1"/>
</dbReference>
<evidence type="ECO:0000256" key="4">
    <source>
        <dbReference type="ARBA" id="ARBA00023136"/>
    </source>
</evidence>
<accession>A0A1I3SCB5</accession>
<evidence type="ECO:0000256" key="1">
    <source>
        <dbReference type="ARBA" id="ARBA00004141"/>
    </source>
</evidence>
<name>A0A1I3SCB5_9RHOB</name>
<dbReference type="InterPro" id="IPR020846">
    <property type="entry name" value="MFS_dom"/>
</dbReference>
<dbReference type="PROSITE" id="PS50850">
    <property type="entry name" value="MFS"/>
    <property type="match status" value="1"/>
</dbReference>
<keyword evidence="3 5" id="KW-1133">Transmembrane helix</keyword>
<feature type="transmembrane region" description="Helical" evidence="5">
    <location>
        <begin position="209"/>
        <end position="231"/>
    </location>
</feature>
<dbReference type="AlphaFoldDB" id="A0A1I3SCB5"/>
<dbReference type="STRING" id="576117.SAMN04488138_106116"/>
<comment type="subcellular location">
    <subcellularLocation>
        <location evidence="1">Membrane</location>
        <topology evidence="1">Multi-pass membrane protein</topology>
    </subcellularLocation>
</comment>
<feature type="transmembrane region" description="Helical" evidence="5">
    <location>
        <begin position="280"/>
        <end position="298"/>
    </location>
</feature>
<feature type="transmembrane region" description="Helical" evidence="5">
    <location>
        <begin position="169"/>
        <end position="188"/>
    </location>
</feature>
<reference evidence="7 8" key="1">
    <citation type="submission" date="2016-10" db="EMBL/GenBank/DDBJ databases">
        <authorList>
            <person name="de Groot N.N."/>
        </authorList>
    </citation>
    <scope>NUCLEOTIDE SEQUENCE [LARGE SCALE GENOMIC DNA]</scope>
    <source>
        <strain evidence="7 8">CGMCC 1.8891</strain>
    </source>
</reference>
<dbReference type="Gene3D" id="1.20.1250.20">
    <property type="entry name" value="MFS general substrate transporter like domains"/>
    <property type="match status" value="1"/>
</dbReference>
<dbReference type="InterPro" id="IPR036259">
    <property type="entry name" value="MFS_trans_sf"/>
</dbReference>
<evidence type="ECO:0000256" key="2">
    <source>
        <dbReference type="ARBA" id="ARBA00022692"/>
    </source>
</evidence>
<dbReference type="SUPFAM" id="SSF103473">
    <property type="entry name" value="MFS general substrate transporter"/>
    <property type="match status" value="1"/>
</dbReference>
<organism evidence="7 8">
    <name type="scientific">Celeribacter halophilus</name>
    <dbReference type="NCBI Taxonomy" id="576117"/>
    <lineage>
        <taxon>Bacteria</taxon>
        <taxon>Pseudomonadati</taxon>
        <taxon>Pseudomonadota</taxon>
        <taxon>Alphaproteobacteria</taxon>
        <taxon>Rhodobacterales</taxon>
        <taxon>Roseobacteraceae</taxon>
        <taxon>Celeribacter</taxon>
    </lineage>
</organism>
<feature type="transmembrane region" description="Helical" evidence="5">
    <location>
        <begin position="21"/>
        <end position="41"/>
    </location>
</feature>
<feature type="transmembrane region" description="Helical" evidence="5">
    <location>
        <begin position="53"/>
        <end position="73"/>
    </location>
</feature>
<feature type="transmembrane region" description="Helical" evidence="5">
    <location>
        <begin position="364"/>
        <end position="387"/>
    </location>
</feature>
<feature type="transmembrane region" description="Helical" evidence="5">
    <location>
        <begin position="108"/>
        <end position="126"/>
    </location>
</feature>
<dbReference type="PANTHER" id="PTHR23514">
    <property type="entry name" value="BYPASS OF STOP CODON PROTEIN 6"/>
    <property type="match status" value="1"/>
</dbReference>
<dbReference type="GeneID" id="98665253"/>
<keyword evidence="8" id="KW-1185">Reference proteome</keyword>
<keyword evidence="2 5" id="KW-0812">Transmembrane</keyword>
<dbReference type="GO" id="GO:0016020">
    <property type="term" value="C:membrane"/>
    <property type="evidence" value="ECO:0007669"/>
    <property type="project" value="UniProtKB-SubCell"/>
</dbReference>
<evidence type="ECO:0000313" key="8">
    <source>
        <dbReference type="Proteomes" id="UP000183299"/>
    </source>
</evidence>
<protein>
    <submittedName>
        <fullName evidence="7">Major Facilitator Superfamily protein</fullName>
    </submittedName>
</protein>
<feature type="transmembrane region" description="Helical" evidence="5">
    <location>
        <begin position="147"/>
        <end position="163"/>
    </location>
</feature>
<dbReference type="InterPro" id="IPR011701">
    <property type="entry name" value="MFS"/>
</dbReference>
<evidence type="ECO:0000256" key="3">
    <source>
        <dbReference type="ARBA" id="ARBA00022989"/>
    </source>
</evidence>
<sequence>MARNGVAGVLGGFARAVSMSFSPFMALGAAGVVWGGFAAMVPALKAQTGASDAQFGLALLGSASGGMIAMYLAPYLLALFRHHTLPILTLCSALVVQGPRFASEPWHLFPVMIGMGLALASLDICANLRISRIESDTGGHLMNINHANFSFFLAVSAILVGLLRQAGWGTAQVFTLIGCVLLVFALLLRDGHWEDAPEDGEEEDRPRHLPWAAILPVGVMIFVAFVGENSIESWSALFLERELGGATGDGGFGPAMLGFIMCVFRLLGQVTTQRFGEARVVLFSGILGVIGALTLSQAPDRSVALLGIALMAVGMAVIVPTATSLLGKRVHRRALNVAVSRAWMIGFTGFFVGPSLIGSISEAYGLRVAFLMVAATIALIVPAVWLFERGKSVRD</sequence>
<dbReference type="EMBL" id="FORY01000006">
    <property type="protein sequence ID" value="SFJ55602.1"/>
    <property type="molecule type" value="Genomic_DNA"/>
</dbReference>
<feature type="transmembrane region" description="Helical" evidence="5">
    <location>
        <begin position="304"/>
        <end position="326"/>
    </location>
</feature>
<proteinExistence type="predicted"/>
<dbReference type="PANTHER" id="PTHR23514:SF13">
    <property type="entry name" value="INNER MEMBRANE PROTEIN YBJJ"/>
    <property type="match status" value="1"/>
</dbReference>
<feature type="transmembrane region" description="Helical" evidence="5">
    <location>
        <begin position="338"/>
        <end position="358"/>
    </location>
</feature>
<feature type="domain" description="Major facilitator superfamily (MFS) profile" evidence="6">
    <location>
        <begin position="213"/>
        <end position="395"/>
    </location>
</feature>
<gene>
    <name evidence="7" type="ORF">SAMN04488138_106116</name>
</gene>